<dbReference type="EMBL" id="JAFFHB010000008">
    <property type="protein sequence ID" value="KAK4663621.1"/>
    <property type="molecule type" value="Genomic_DNA"/>
</dbReference>
<comment type="caution">
    <text evidence="1">The sequence shown here is derived from an EMBL/GenBank/DDBJ whole genome shotgun (WGS) entry which is preliminary data.</text>
</comment>
<protein>
    <submittedName>
        <fullName evidence="1">Uncharacterized protein</fullName>
    </submittedName>
</protein>
<evidence type="ECO:0000313" key="2">
    <source>
        <dbReference type="Proteomes" id="UP001326199"/>
    </source>
</evidence>
<organism evidence="1 2">
    <name type="scientific">Podospora pseudopauciseta</name>
    <dbReference type="NCBI Taxonomy" id="2093780"/>
    <lineage>
        <taxon>Eukaryota</taxon>
        <taxon>Fungi</taxon>
        <taxon>Dikarya</taxon>
        <taxon>Ascomycota</taxon>
        <taxon>Pezizomycotina</taxon>
        <taxon>Sordariomycetes</taxon>
        <taxon>Sordariomycetidae</taxon>
        <taxon>Sordariales</taxon>
        <taxon>Podosporaceae</taxon>
        <taxon>Podospora</taxon>
    </lineage>
</organism>
<name>A0ABR0H6V7_9PEZI</name>
<proteinExistence type="predicted"/>
<accession>A0ABR0H6V7</accession>
<dbReference type="GeneID" id="87935163"/>
<keyword evidence="2" id="KW-1185">Reference proteome</keyword>
<sequence>MCDFIQRRHFCGHFRFIASKWCRDYSATQHPINPNILYFERVDALCRDCKLKEAPPCDRESMIKRKQNGNLSSL</sequence>
<evidence type="ECO:0000313" key="1">
    <source>
        <dbReference type="EMBL" id="KAK4663621.1"/>
    </source>
</evidence>
<dbReference type="Proteomes" id="UP001326199">
    <property type="component" value="Unassembled WGS sequence"/>
</dbReference>
<dbReference type="RefSeq" id="XP_062763587.1">
    <property type="nucleotide sequence ID" value="XM_062914820.1"/>
</dbReference>
<reference evidence="1 2" key="1">
    <citation type="journal article" date="2023" name="bioRxiv">
        <title>High-quality genome assemblies of four members of thePodospora anserinaspecies complex.</title>
        <authorList>
            <person name="Ament-Velasquez S.L."/>
            <person name="Vogan A.A."/>
            <person name="Wallerman O."/>
            <person name="Hartmann F."/>
            <person name="Gautier V."/>
            <person name="Silar P."/>
            <person name="Giraud T."/>
            <person name="Johannesson H."/>
        </authorList>
    </citation>
    <scope>NUCLEOTIDE SEQUENCE [LARGE SCALE GENOMIC DNA]</scope>
    <source>
        <strain evidence="1 2">CBS 411.78</strain>
    </source>
</reference>
<gene>
    <name evidence="1" type="ORF">QC763_609980</name>
</gene>